<dbReference type="SUPFAM" id="SSF50800">
    <property type="entry name" value="PK beta-barrel domain-like"/>
    <property type="match status" value="1"/>
</dbReference>
<dbReference type="PROSITE" id="PS51340">
    <property type="entry name" value="MOSC"/>
    <property type="match status" value="1"/>
</dbReference>
<dbReference type="InterPro" id="IPR011037">
    <property type="entry name" value="Pyrv_Knase-like_insert_dom_sf"/>
</dbReference>
<feature type="domain" description="MOSC" evidence="1">
    <location>
        <begin position="112"/>
        <end position="287"/>
    </location>
</feature>
<gene>
    <name evidence="2" type="ORF">LDAN0321_LOCUS18398</name>
</gene>
<dbReference type="GO" id="GO:0003824">
    <property type="term" value="F:catalytic activity"/>
    <property type="evidence" value="ECO:0007669"/>
    <property type="project" value="InterPro"/>
</dbReference>
<accession>A0A7S2LHB7</accession>
<name>A0A7S2LHB7_9STRA</name>
<sequence length="288" mass="31904">MVAVNNLASSAMMQVVSLHRYAVKGLSCDNMETVIIDKSFPFDRQYALIKSNKRSLLKDKEPEWLHKENFLCAFTANALLANFDAHFKDDEAELTLWKRIYDDKHVFMPSDTRAAEPLLSAKLGTVSGRAKVSDFFSNACGEGVELVTVGKDFQFGNTRSGVKARGNTRTCHIVNAATVRQVSEKLGVQLDPLRFRPNIIVDGLEPWAEFDAVGKHLVSSESDVLFDVVSRTVRCDGISVDPLDPKTILDLPSLLNQHFPEHGPYLGVYAVVDQPGILSTGDTFNIKC</sequence>
<protein>
    <recommendedName>
        <fullName evidence="1">MOSC domain-containing protein</fullName>
    </recommendedName>
</protein>
<organism evidence="2">
    <name type="scientific">Leptocylindrus danicus</name>
    <dbReference type="NCBI Taxonomy" id="163516"/>
    <lineage>
        <taxon>Eukaryota</taxon>
        <taxon>Sar</taxon>
        <taxon>Stramenopiles</taxon>
        <taxon>Ochrophyta</taxon>
        <taxon>Bacillariophyta</taxon>
        <taxon>Coscinodiscophyceae</taxon>
        <taxon>Chaetocerotophycidae</taxon>
        <taxon>Leptocylindrales</taxon>
        <taxon>Leptocylindraceae</taxon>
        <taxon>Leptocylindrus</taxon>
    </lineage>
</organism>
<dbReference type="GO" id="GO:0030151">
    <property type="term" value="F:molybdenum ion binding"/>
    <property type="evidence" value="ECO:0007669"/>
    <property type="project" value="InterPro"/>
</dbReference>
<dbReference type="Pfam" id="PF03473">
    <property type="entry name" value="MOSC"/>
    <property type="match status" value="1"/>
</dbReference>
<dbReference type="GO" id="GO:0030170">
    <property type="term" value="F:pyridoxal phosphate binding"/>
    <property type="evidence" value="ECO:0007669"/>
    <property type="project" value="InterPro"/>
</dbReference>
<proteinExistence type="predicted"/>
<evidence type="ECO:0000313" key="2">
    <source>
        <dbReference type="EMBL" id="CAD9606269.1"/>
    </source>
</evidence>
<reference evidence="2" key="1">
    <citation type="submission" date="2021-01" db="EMBL/GenBank/DDBJ databases">
        <authorList>
            <person name="Corre E."/>
            <person name="Pelletier E."/>
            <person name="Niang G."/>
            <person name="Scheremetjew M."/>
            <person name="Finn R."/>
            <person name="Kale V."/>
            <person name="Holt S."/>
            <person name="Cochrane G."/>
            <person name="Meng A."/>
            <person name="Brown T."/>
            <person name="Cohen L."/>
        </authorList>
    </citation>
    <scope>NUCLEOTIDE SEQUENCE</scope>
    <source>
        <strain evidence="2">B650</strain>
    </source>
</reference>
<dbReference type="Gene3D" id="2.40.33.20">
    <property type="entry name" value="PK beta-barrel domain-like"/>
    <property type="match status" value="1"/>
</dbReference>
<dbReference type="AlphaFoldDB" id="A0A7S2LHB7"/>
<dbReference type="InterPro" id="IPR005302">
    <property type="entry name" value="MoCF_Sase_C"/>
</dbReference>
<dbReference type="EMBL" id="HBGY01029637">
    <property type="protein sequence ID" value="CAD9606269.1"/>
    <property type="molecule type" value="Transcribed_RNA"/>
</dbReference>
<evidence type="ECO:0000259" key="1">
    <source>
        <dbReference type="PROSITE" id="PS51340"/>
    </source>
</evidence>